<dbReference type="GO" id="GO:0006152">
    <property type="term" value="P:purine nucleoside catabolic process"/>
    <property type="evidence" value="ECO:0007669"/>
    <property type="project" value="TreeGrafter"/>
</dbReference>
<evidence type="ECO:0000313" key="6">
    <source>
        <dbReference type="Proteomes" id="UP000245590"/>
    </source>
</evidence>
<reference evidence="5 6" key="1">
    <citation type="submission" date="2018-05" db="EMBL/GenBank/DDBJ databases">
        <title>Brachybacterium sp. M1HQ-2T, whole genome shotgun sequence.</title>
        <authorList>
            <person name="Tuo L."/>
        </authorList>
    </citation>
    <scope>NUCLEOTIDE SEQUENCE [LARGE SCALE GENOMIC DNA]</scope>
    <source>
        <strain evidence="5 6">M1HQ-2</strain>
    </source>
</reference>
<dbReference type="GO" id="GO:0045437">
    <property type="term" value="F:uridine nucleosidase activity"/>
    <property type="evidence" value="ECO:0007669"/>
    <property type="project" value="UniProtKB-ARBA"/>
</dbReference>
<evidence type="ECO:0000256" key="2">
    <source>
        <dbReference type="ARBA" id="ARBA00023295"/>
    </source>
</evidence>
<protein>
    <submittedName>
        <fullName evidence="5">Nucleoside hydrolase</fullName>
    </submittedName>
</protein>
<dbReference type="PANTHER" id="PTHR12304">
    <property type="entry name" value="INOSINE-URIDINE PREFERRING NUCLEOSIDE HYDROLASE"/>
    <property type="match status" value="1"/>
</dbReference>
<keyword evidence="2" id="KW-0326">Glycosidase</keyword>
<comment type="caution">
    <text evidence="5">The sequence shown here is derived from an EMBL/GenBank/DDBJ whole genome shotgun (WGS) entry which is preliminary data.</text>
</comment>
<gene>
    <name evidence="5" type="ORF">DEO23_04250</name>
</gene>
<dbReference type="Gene3D" id="3.90.245.10">
    <property type="entry name" value="Ribonucleoside hydrolase-like"/>
    <property type="match status" value="1"/>
</dbReference>
<evidence type="ECO:0000256" key="1">
    <source>
        <dbReference type="ARBA" id="ARBA00022801"/>
    </source>
</evidence>
<dbReference type="InterPro" id="IPR036452">
    <property type="entry name" value="Ribo_hydro-like"/>
</dbReference>
<sequence>MRGVGDVLMTGVLPGSPPVPRAGLRLRRSGPCRHRCSEYINYFPYWQVVSRRFLPAPPYDDDVTAPHTPVLLDCDTGIDDAIALTYLEARDDVEIVGIVSTAGNVGTEQVLANNLALSAMLGIEAPVARGAAAPLVQELMTAEDTHGPTGLGHAILPQPAGSPRTADPRSGAQLWVDAARAHPGELVGLVIGPHTNLALALEIEPELPSLLRRLHIMGGAINHRGNTLPTTEWNIAVDPDAARRVLAAFTAAPQRPVLAPLDATEAVRFTQETVDRLRAISAHPVITVLVDALRWYFEFHEADGFGWMAHVHDPLVVAHALEPGLARTSPLAVDVELEGTLTRGQTVGDWLGRWGLDPNVDLMVEADADTFVDHLLRVLERRFGATY</sequence>
<evidence type="ECO:0000313" key="5">
    <source>
        <dbReference type="EMBL" id="PWH07826.1"/>
    </source>
</evidence>
<keyword evidence="6" id="KW-1185">Reference proteome</keyword>
<name>A0A2U2RPP2_9MICO</name>
<dbReference type="Pfam" id="PF01156">
    <property type="entry name" value="IU_nuc_hydro"/>
    <property type="match status" value="1"/>
</dbReference>
<evidence type="ECO:0000259" key="4">
    <source>
        <dbReference type="Pfam" id="PF01156"/>
    </source>
</evidence>
<dbReference type="AlphaFoldDB" id="A0A2U2RPP2"/>
<dbReference type="InterPro" id="IPR015910">
    <property type="entry name" value="I/U_nuclsd_hydro_CS"/>
</dbReference>
<organism evidence="5 6">
    <name type="scientific">Brachybacterium endophyticum</name>
    <dbReference type="NCBI Taxonomy" id="2182385"/>
    <lineage>
        <taxon>Bacteria</taxon>
        <taxon>Bacillati</taxon>
        <taxon>Actinomycetota</taxon>
        <taxon>Actinomycetes</taxon>
        <taxon>Micrococcales</taxon>
        <taxon>Dermabacteraceae</taxon>
        <taxon>Brachybacterium</taxon>
    </lineage>
</organism>
<dbReference type="InterPro" id="IPR001910">
    <property type="entry name" value="Inosine/uridine_hydrolase_dom"/>
</dbReference>
<feature type="domain" description="Inosine/uridine-preferring nucleoside hydrolase" evidence="4">
    <location>
        <begin position="70"/>
        <end position="372"/>
    </location>
</feature>
<dbReference type="SUPFAM" id="SSF53590">
    <property type="entry name" value="Nucleoside hydrolase"/>
    <property type="match status" value="1"/>
</dbReference>
<dbReference type="Proteomes" id="UP000245590">
    <property type="component" value="Unassembled WGS sequence"/>
</dbReference>
<dbReference type="PROSITE" id="PS01247">
    <property type="entry name" value="IUNH"/>
    <property type="match status" value="1"/>
</dbReference>
<proteinExistence type="predicted"/>
<dbReference type="PANTHER" id="PTHR12304:SF4">
    <property type="entry name" value="URIDINE NUCLEOSIDASE"/>
    <property type="match status" value="1"/>
</dbReference>
<dbReference type="EMBL" id="QFKX01000001">
    <property type="protein sequence ID" value="PWH07826.1"/>
    <property type="molecule type" value="Genomic_DNA"/>
</dbReference>
<dbReference type="GO" id="GO:0008477">
    <property type="term" value="F:purine nucleosidase activity"/>
    <property type="evidence" value="ECO:0007669"/>
    <property type="project" value="TreeGrafter"/>
</dbReference>
<feature type="region of interest" description="Disordered" evidence="3">
    <location>
        <begin position="144"/>
        <end position="170"/>
    </location>
</feature>
<keyword evidence="1 5" id="KW-0378">Hydrolase</keyword>
<evidence type="ECO:0000256" key="3">
    <source>
        <dbReference type="SAM" id="MobiDB-lite"/>
    </source>
</evidence>
<accession>A0A2U2RPP2</accession>
<dbReference type="GO" id="GO:0005829">
    <property type="term" value="C:cytosol"/>
    <property type="evidence" value="ECO:0007669"/>
    <property type="project" value="TreeGrafter"/>
</dbReference>
<dbReference type="InterPro" id="IPR023186">
    <property type="entry name" value="IUNH"/>
</dbReference>
<dbReference type="OrthoDB" id="9797882at2"/>